<evidence type="ECO:0000256" key="1">
    <source>
        <dbReference type="SAM" id="Phobius"/>
    </source>
</evidence>
<dbReference type="Pfam" id="PF09819">
    <property type="entry name" value="ABC_cobalt"/>
    <property type="match status" value="1"/>
</dbReference>
<dbReference type="AlphaFoldDB" id="A0A838XG06"/>
<dbReference type="EMBL" id="JACEOG010000001">
    <property type="protein sequence ID" value="MBA4607708.1"/>
    <property type="molecule type" value="Genomic_DNA"/>
</dbReference>
<feature type="transmembrane region" description="Helical" evidence="1">
    <location>
        <begin position="100"/>
        <end position="120"/>
    </location>
</feature>
<feature type="transmembrane region" description="Helical" evidence="1">
    <location>
        <begin position="12"/>
        <end position="31"/>
    </location>
</feature>
<dbReference type="InterPro" id="IPR017195">
    <property type="entry name" value="ABC_thiamin-permease_prd"/>
</dbReference>
<dbReference type="Proteomes" id="UP000550354">
    <property type="component" value="Unassembled WGS sequence"/>
</dbReference>
<dbReference type="RefSeq" id="WP_181753954.1">
    <property type="nucleotide sequence ID" value="NZ_DAMCVE010000003.1"/>
</dbReference>
<feature type="transmembrane region" description="Helical" evidence="1">
    <location>
        <begin position="127"/>
        <end position="145"/>
    </location>
</feature>
<gene>
    <name evidence="2" type="ORF">H1W00_04390</name>
</gene>
<reference evidence="2 3" key="1">
    <citation type="submission" date="2020-07" db="EMBL/GenBank/DDBJ databases">
        <title>Draft genome and description of Aeromicrobium phoceense strain Marseille-Q0843 isolated from healthy skin swab.</title>
        <authorList>
            <person name="Boxberger M."/>
            <person name="La Scola B."/>
        </authorList>
    </citation>
    <scope>NUCLEOTIDE SEQUENCE [LARGE SCALE GENOMIC DNA]</scope>
    <source>
        <strain evidence="2 3">Marseille-Q0843</strain>
    </source>
</reference>
<sequence length="196" mass="20740">MTSAVRSTTRYRTLDLVTITMLGVAFGVVFWGWGKLYALVDIGAAVGFKPAAALLAGMWLIAGVVGGLIVRRPGAALATELVAALVSTIVLGGTEWGSAVLISGLVQGLGAELAFAIFLYRRFDLPTAVLAGALSAVFAAFYEWNYYYADWDLTWRLFHLGFFVTSGIIIAGLGGWLLVRALAQAGALDSFAAGRQ</sequence>
<dbReference type="PIRSF" id="PIRSF037394">
    <property type="entry name" value="ABC_thiamine-permease_YkoE_prd"/>
    <property type="match status" value="1"/>
</dbReference>
<feature type="transmembrane region" description="Helical" evidence="1">
    <location>
        <begin position="157"/>
        <end position="179"/>
    </location>
</feature>
<accession>A0A838XG06</accession>
<name>A0A838XG06_9ACTN</name>
<comment type="caution">
    <text evidence="2">The sequence shown here is derived from an EMBL/GenBank/DDBJ whole genome shotgun (WGS) entry which is preliminary data.</text>
</comment>
<feature type="transmembrane region" description="Helical" evidence="1">
    <location>
        <begin position="77"/>
        <end position="94"/>
    </location>
</feature>
<keyword evidence="3" id="KW-1185">Reference proteome</keyword>
<protein>
    <submittedName>
        <fullName evidence="2">ECF transporter S component</fullName>
    </submittedName>
</protein>
<keyword evidence="1" id="KW-0812">Transmembrane</keyword>
<organism evidence="2 3">
    <name type="scientific">Aeromicrobium phoceense</name>
    <dbReference type="NCBI Taxonomy" id="2754045"/>
    <lineage>
        <taxon>Bacteria</taxon>
        <taxon>Bacillati</taxon>
        <taxon>Actinomycetota</taxon>
        <taxon>Actinomycetes</taxon>
        <taxon>Propionibacteriales</taxon>
        <taxon>Nocardioidaceae</taxon>
        <taxon>Aeromicrobium</taxon>
    </lineage>
</organism>
<keyword evidence="1" id="KW-0472">Membrane</keyword>
<keyword evidence="1" id="KW-1133">Transmembrane helix</keyword>
<proteinExistence type="predicted"/>
<feature type="transmembrane region" description="Helical" evidence="1">
    <location>
        <begin position="51"/>
        <end position="70"/>
    </location>
</feature>
<evidence type="ECO:0000313" key="2">
    <source>
        <dbReference type="EMBL" id="MBA4607708.1"/>
    </source>
</evidence>
<evidence type="ECO:0000313" key="3">
    <source>
        <dbReference type="Proteomes" id="UP000550354"/>
    </source>
</evidence>